<evidence type="ECO:0000313" key="3">
    <source>
        <dbReference type="WBParaSite" id="TCLT_0000604601-mRNA-1"/>
    </source>
</evidence>
<evidence type="ECO:0000313" key="1">
    <source>
        <dbReference type="EMBL" id="VDN03350.1"/>
    </source>
</evidence>
<dbReference type="STRING" id="103827.A0A0N5CZV6"/>
<evidence type="ECO:0000313" key="2">
    <source>
        <dbReference type="Proteomes" id="UP000276776"/>
    </source>
</evidence>
<protein>
    <submittedName>
        <fullName evidence="3">DUF384 domain-containing protein</fullName>
    </submittedName>
</protein>
<dbReference type="WBParaSite" id="TCLT_0000604601-mRNA-1">
    <property type="protein sequence ID" value="TCLT_0000604601-mRNA-1"/>
    <property type="gene ID" value="TCLT_0000604601"/>
</dbReference>
<sequence>MLCGSKFGLDVLRTKGIYALLREFDRAKTTLLHSESVTTEVLKSQSSVIKTEKNSAVVDWEQSRCQSAGHQNVDEVKSTADNNREMAFSSSVSKYGVKLFGKGGNLVYIDGKNCSTLHALIGLLIQD</sequence>
<dbReference type="EMBL" id="UYYF01004383">
    <property type="protein sequence ID" value="VDN03350.1"/>
    <property type="molecule type" value="Genomic_DNA"/>
</dbReference>
<dbReference type="Proteomes" id="UP000276776">
    <property type="component" value="Unassembled WGS sequence"/>
</dbReference>
<name>A0A0N5CZV6_THECL</name>
<accession>A0A0N5CZV6</accession>
<dbReference type="OMA" id="KDMQVVS"/>
<reference evidence="3" key="1">
    <citation type="submission" date="2017-02" db="UniProtKB">
        <authorList>
            <consortium name="WormBaseParasite"/>
        </authorList>
    </citation>
    <scope>IDENTIFICATION</scope>
</reference>
<proteinExistence type="predicted"/>
<dbReference type="OrthoDB" id="338814at2759"/>
<organism evidence="3">
    <name type="scientific">Thelazia callipaeda</name>
    <name type="common">Oriental eyeworm</name>
    <name type="synonym">Parasitic nematode</name>
    <dbReference type="NCBI Taxonomy" id="103827"/>
    <lineage>
        <taxon>Eukaryota</taxon>
        <taxon>Metazoa</taxon>
        <taxon>Ecdysozoa</taxon>
        <taxon>Nematoda</taxon>
        <taxon>Chromadorea</taxon>
        <taxon>Rhabditida</taxon>
        <taxon>Spirurina</taxon>
        <taxon>Spiruromorpha</taxon>
        <taxon>Thelazioidea</taxon>
        <taxon>Thelaziidae</taxon>
        <taxon>Thelazia</taxon>
    </lineage>
</organism>
<reference evidence="1 2" key="2">
    <citation type="submission" date="2018-11" db="EMBL/GenBank/DDBJ databases">
        <authorList>
            <consortium name="Pathogen Informatics"/>
        </authorList>
    </citation>
    <scope>NUCLEOTIDE SEQUENCE [LARGE SCALE GENOMIC DNA]</scope>
</reference>
<keyword evidence="2" id="KW-1185">Reference proteome</keyword>
<gene>
    <name evidence="1" type="ORF">TCLT_LOCUS6035</name>
</gene>
<dbReference type="AlphaFoldDB" id="A0A0N5CZV6"/>